<comment type="caution">
    <text evidence="1">The sequence shown here is derived from an EMBL/GenBank/DDBJ whole genome shotgun (WGS) entry which is preliminary data.</text>
</comment>
<gene>
    <name evidence="1" type="ORF">ENW66_03450</name>
</gene>
<protein>
    <submittedName>
        <fullName evidence="1">Uncharacterized protein</fullName>
    </submittedName>
</protein>
<name>A0A7C3MB37_ARCFL</name>
<accession>A0A7C3MB37</accession>
<dbReference type="EMBL" id="DTLB01000020">
    <property type="protein sequence ID" value="HFW31993.1"/>
    <property type="molecule type" value="Genomic_DNA"/>
</dbReference>
<evidence type="ECO:0000313" key="1">
    <source>
        <dbReference type="EMBL" id="HFW31993.1"/>
    </source>
</evidence>
<reference evidence="1" key="1">
    <citation type="journal article" date="2020" name="mSystems">
        <title>Genome- and Community-Level Interaction Insights into Carbon Utilization and Element Cycling Functions of Hydrothermarchaeota in Hydrothermal Sediment.</title>
        <authorList>
            <person name="Zhou Z."/>
            <person name="Liu Y."/>
            <person name="Xu W."/>
            <person name="Pan J."/>
            <person name="Luo Z.H."/>
            <person name="Li M."/>
        </authorList>
    </citation>
    <scope>NUCLEOTIDE SEQUENCE [LARGE SCALE GENOMIC DNA]</scope>
    <source>
        <strain evidence="1">SpSt-87</strain>
    </source>
</reference>
<proteinExistence type="predicted"/>
<dbReference type="AlphaFoldDB" id="A0A7C3MB37"/>
<organism evidence="1">
    <name type="scientific">Archaeoglobus fulgidus</name>
    <dbReference type="NCBI Taxonomy" id="2234"/>
    <lineage>
        <taxon>Archaea</taxon>
        <taxon>Methanobacteriati</taxon>
        <taxon>Methanobacteriota</taxon>
        <taxon>Archaeoglobi</taxon>
        <taxon>Archaeoglobales</taxon>
        <taxon>Archaeoglobaceae</taxon>
        <taxon>Archaeoglobus</taxon>
    </lineage>
</organism>
<sequence length="800" mass="88889">MRPVTLIFLFTLLIFAVTEVEAKTYVENFYQVGGVDVTTVSPFPKGWKNSGDLWADDNIGWDSPSNSINAGMGSPYSQSDIDAVEKLDGNYSRSTVTDYVYNEGYAVHEFKFSVATTAVHMEINAYVRDEDDGIQAYIWNFAAGSWELYANYANIDLDWMWINFSTDSPSNYISSSGEVYVLFQSRARAGLWSSDTANVDVDYIEAVAVVPDSQVKKVCAHFISGAPRNWDGIFDDDILTFTGSVIDTDSNPVPNYPIVSVGFWEGGYGIMAYSYTNSSGYATLTGRPINGGITDKWRVNLGVAVLGDVMANGNAYQIDPSCSVDYGAYNVAVTPGSYDITLIGRYWDVGGGDWVRMRWIAEPGDVDPVSVNGHNIPVAQHFHHWDLMIWKMGVVDPNNDDNGQTEGVNGNTNDVDAETQPACIGPDTGAYCGGYICQEDGECCYLDGEGTHDCGKYLSGYRFGPLIQFNAPDHVLGVIVSRTIEMCVQYSTIPDIMLQPYSRHEGPDALPCTVHVLSFDYTLGTVSTEEAFKYGYSIIGIVTIFDKDPHSGLGLPGFIGLAADNEHVVGIVLGHRYGIHPFVSIVTSMPPGSYPSDTDVSGWQNFYPTWIYYLLRNLAYNIKVMAEELVNWDKRYPNPDDPQNPTNEDNIVFANIAFNKFLLDFLPYLKETLWIMEVSQNNTINTFIIATYTQIYDIARIVKYIVGNSSLRAEFGNVVGTMLNELGNIIGPPNGTTGLNYFLNYRVYIPETEKLTFNIEFMKVLDQITSLLVKIMKNLPGMELPQDYPWWGYGNLISNS</sequence>